<dbReference type="InterPro" id="IPR002641">
    <property type="entry name" value="PNPLA_dom"/>
</dbReference>
<feature type="active site" description="Proton acceptor" evidence="4">
    <location>
        <position position="149"/>
    </location>
</feature>
<evidence type="ECO:0000256" key="3">
    <source>
        <dbReference type="ARBA" id="ARBA00023098"/>
    </source>
</evidence>
<keyword evidence="1 4" id="KW-0378">Hydrolase</keyword>
<dbReference type="AlphaFoldDB" id="A0A521AT64"/>
<dbReference type="PROSITE" id="PS51635">
    <property type="entry name" value="PNPLA"/>
    <property type="match status" value="1"/>
</dbReference>
<sequence length="263" mass="28881">MKIGLTLSGGGIRGIAHLGVAKALMEAGIKFTIISGTSAGAIVGAFLANGYQPDFILQTFKETHLFKYIKPTIKGFGLLTMQNTRPLYKQYLPDTFEELKIPLVVSAVDFGIAQLTYFSTGELISAIQASSCIPAVFKPIEFNGKIYVDGGILDNFPVEIIKDECNFIIGSCCNNLPEIKSVNGIKHMVERSVNIGINSRTEAKKRLCNVVIEPKDLGATSLFHVRKTDEIFKTGYEEALKVLDSNEDLQSLIRSIKEVEIEK</sequence>
<dbReference type="EMBL" id="FXSZ01000001">
    <property type="protein sequence ID" value="SMO37996.1"/>
    <property type="molecule type" value="Genomic_DNA"/>
</dbReference>
<evidence type="ECO:0000256" key="4">
    <source>
        <dbReference type="PROSITE-ProRule" id="PRU01161"/>
    </source>
</evidence>
<protein>
    <submittedName>
        <fullName evidence="6">NTE family protein</fullName>
    </submittedName>
</protein>
<proteinExistence type="predicted"/>
<reference evidence="6 7" key="1">
    <citation type="submission" date="2017-05" db="EMBL/GenBank/DDBJ databases">
        <authorList>
            <person name="Varghese N."/>
            <person name="Submissions S."/>
        </authorList>
    </citation>
    <scope>NUCLEOTIDE SEQUENCE [LARGE SCALE GENOMIC DNA]</scope>
    <source>
        <strain evidence="6 7">DSM 21342</strain>
    </source>
</reference>
<evidence type="ECO:0000313" key="6">
    <source>
        <dbReference type="EMBL" id="SMO37996.1"/>
    </source>
</evidence>
<feature type="short sequence motif" description="DGA/G" evidence="4">
    <location>
        <begin position="149"/>
        <end position="151"/>
    </location>
</feature>
<evidence type="ECO:0000259" key="5">
    <source>
        <dbReference type="PROSITE" id="PS51635"/>
    </source>
</evidence>
<evidence type="ECO:0000256" key="1">
    <source>
        <dbReference type="ARBA" id="ARBA00022801"/>
    </source>
</evidence>
<keyword evidence="2 4" id="KW-0442">Lipid degradation</keyword>
<dbReference type="OrthoDB" id="9770965at2"/>
<gene>
    <name evidence="6" type="ORF">SAMN06265350_101385</name>
</gene>
<dbReference type="Pfam" id="PF01734">
    <property type="entry name" value="Patatin"/>
    <property type="match status" value="1"/>
</dbReference>
<dbReference type="SUPFAM" id="SSF52151">
    <property type="entry name" value="FabD/lysophospholipase-like"/>
    <property type="match status" value="1"/>
</dbReference>
<keyword evidence="3 4" id="KW-0443">Lipid metabolism</keyword>
<name>A0A521AT64_9SPHI</name>
<dbReference type="InterPro" id="IPR050301">
    <property type="entry name" value="NTE"/>
</dbReference>
<dbReference type="Gene3D" id="3.40.1090.10">
    <property type="entry name" value="Cytosolic phospholipase A2 catalytic domain"/>
    <property type="match status" value="2"/>
</dbReference>
<organism evidence="6 7">
    <name type="scientific">Solitalea koreensis</name>
    <dbReference type="NCBI Taxonomy" id="543615"/>
    <lineage>
        <taxon>Bacteria</taxon>
        <taxon>Pseudomonadati</taxon>
        <taxon>Bacteroidota</taxon>
        <taxon>Sphingobacteriia</taxon>
        <taxon>Sphingobacteriales</taxon>
        <taxon>Sphingobacteriaceae</taxon>
        <taxon>Solitalea</taxon>
    </lineage>
</organism>
<dbReference type="PANTHER" id="PTHR14226:SF29">
    <property type="entry name" value="NEUROPATHY TARGET ESTERASE SWS"/>
    <property type="match status" value="1"/>
</dbReference>
<dbReference type="PANTHER" id="PTHR14226">
    <property type="entry name" value="NEUROPATHY TARGET ESTERASE/SWISS CHEESE D.MELANOGASTER"/>
    <property type="match status" value="1"/>
</dbReference>
<feature type="short sequence motif" description="GXSXG" evidence="4">
    <location>
        <begin position="36"/>
        <end position="40"/>
    </location>
</feature>
<keyword evidence="7" id="KW-1185">Reference proteome</keyword>
<dbReference type="RefSeq" id="WP_142600979.1">
    <property type="nucleotide sequence ID" value="NZ_FXSZ01000001.1"/>
</dbReference>
<dbReference type="GO" id="GO:0016042">
    <property type="term" value="P:lipid catabolic process"/>
    <property type="evidence" value="ECO:0007669"/>
    <property type="project" value="UniProtKB-UniRule"/>
</dbReference>
<dbReference type="GO" id="GO:0016787">
    <property type="term" value="F:hydrolase activity"/>
    <property type="evidence" value="ECO:0007669"/>
    <property type="project" value="UniProtKB-UniRule"/>
</dbReference>
<feature type="domain" description="PNPLA" evidence="5">
    <location>
        <begin position="5"/>
        <end position="162"/>
    </location>
</feature>
<feature type="short sequence motif" description="GXGXXG" evidence="4">
    <location>
        <begin position="9"/>
        <end position="14"/>
    </location>
</feature>
<accession>A0A521AT64</accession>
<evidence type="ECO:0000313" key="7">
    <source>
        <dbReference type="Proteomes" id="UP000315971"/>
    </source>
</evidence>
<dbReference type="Proteomes" id="UP000315971">
    <property type="component" value="Unassembled WGS sequence"/>
</dbReference>
<dbReference type="InterPro" id="IPR016035">
    <property type="entry name" value="Acyl_Trfase/lysoPLipase"/>
</dbReference>
<feature type="active site" description="Nucleophile" evidence="4">
    <location>
        <position position="38"/>
    </location>
</feature>
<dbReference type="CDD" id="cd07205">
    <property type="entry name" value="Pat_PNPLA6_PNPLA7_NTE1_like"/>
    <property type="match status" value="1"/>
</dbReference>
<evidence type="ECO:0000256" key="2">
    <source>
        <dbReference type="ARBA" id="ARBA00022963"/>
    </source>
</evidence>